<comment type="caution">
    <text evidence="1">The sequence shown here is derived from an EMBL/GenBank/DDBJ whole genome shotgun (WGS) entry which is preliminary data.</text>
</comment>
<gene>
    <name evidence="1" type="ORF">QW060_18920</name>
</gene>
<reference evidence="2" key="1">
    <citation type="journal article" date="2019" name="Int. J. Syst. Evol. Microbiol.">
        <title>The Global Catalogue of Microorganisms (GCM) 10K type strain sequencing project: providing services to taxonomists for standard genome sequencing and annotation.</title>
        <authorList>
            <consortium name="The Broad Institute Genomics Platform"/>
            <consortium name="The Broad Institute Genome Sequencing Center for Infectious Disease"/>
            <person name="Wu L."/>
            <person name="Ma J."/>
        </authorList>
    </citation>
    <scope>NUCLEOTIDE SEQUENCE [LARGE SCALE GENOMIC DNA]</scope>
    <source>
        <strain evidence="2">CECT 7184</strain>
    </source>
</reference>
<protein>
    <submittedName>
        <fullName evidence="1">Uncharacterized protein</fullName>
    </submittedName>
</protein>
<dbReference type="RefSeq" id="WP_290364924.1">
    <property type="nucleotide sequence ID" value="NZ_JAUFQU010000018.1"/>
</dbReference>
<evidence type="ECO:0000313" key="2">
    <source>
        <dbReference type="Proteomes" id="UP001242368"/>
    </source>
</evidence>
<proteinExistence type="predicted"/>
<evidence type="ECO:0000313" key="1">
    <source>
        <dbReference type="EMBL" id="MDN3709123.1"/>
    </source>
</evidence>
<name>A0ABT8CX37_9FLAO</name>
<keyword evidence="2" id="KW-1185">Reference proteome</keyword>
<organism evidence="1 2">
    <name type="scientific">Paenimyroides ceti</name>
    <dbReference type="NCBI Taxonomy" id="395087"/>
    <lineage>
        <taxon>Bacteria</taxon>
        <taxon>Pseudomonadati</taxon>
        <taxon>Bacteroidota</taxon>
        <taxon>Flavobacteriia</taxon>
        <taxon>Flavobacteriales</taxon>
        <taxon>Flavobacteriaceae</taxon>
        <taxon>Paenimyroides</taxon>
    </lineage>
</organism>
<sequence length="66" mass="7973">MPECVRWFHNISFIFKVIEGSLYKIGQYPSLDDMNRFKQNKVKEITREIFYGVKSSTRFVCKWFGE</sequence>
<accession>A0ABT8CX37</accession>
<dbReference type="EMBL" id="JAUFQU010000018">
    <property type="protein sequence ID" value="MDN3709123.1"/>
    <property type="molecule type" value="Genomic_DNA"/>
</dbReference>
<dbReference type="Proteomes" id="UP001242368">
    <property type="component" value="Unassembled WGS sequence"/>
</dbReference>